<reference evidence="1" key="2">
    <citation type="submission" date="2020-06" db="EMBL/GenBank/DDBJ databases">
        <title>Helianthus annuus Genome sequencing and assembly Release 2.</title>
        <authorList>
            <person name="Gouzy J."/>
            <person name="Langlade N."/>
            <person name="Munos S."/>
        </authorList>
    </citation>
    <scope>NUCLEOTIDE SEQUENCE</scope>
    <source>
        <tissue evidence="1">Leaves</tissue>
    </source>
</reference>
<name>A0A9K3DRU2_HELAN</name>
<gene>
    <name evidence="1" type="ORF">HanXRQr2_Chr16g0754121</name>
</gene>
<sequence length="74" mass="8685">MGYRDGTRIDQMHNVQSSARMFTQQLKCSLKRKCSPNRRNVHSRVKPIQPPILKNVHPLVEMFTEELNPSKHPF</sequence>
<dbReference type="EMBL" id="MNCJ02000331">
    <property type="protein sequence ID" value="KAF5760492.1"/>
    <property type="molecule type" value="Genomic_DNA"/>
</dbReference>
<evidence type="ECO:0000313" key="1">
    <source>
        <dbReference type="EMBL" id="KAF5760492.1"/>
    </source>
</evidence>
<dbReference type="AlphaFoldDB" id="A0A9K3DRU2"/>
<reference evidence="1" key="1">
    <citation type="journal article" date="2017" name="Nature">
        <title>The sunflower genome provides insights into oil metabolism, flowering and Asterid evolution.</title>
        <authorList>
            <person name="Badouin H."/>
            <person name="Gouzy J."/>
            <person name="Grassa C.J."/>
            <person name="Murat F."/>
            <person name="Staton S.E."/>
            <person name="Cottret L."/>
            <person name="Lelandais-Briere C."/>
            <person name="Owens G.L."/>
            <person name="Carrere S."/>
            <person name="Mayjonade B."/>
            <person name="Legrand L."/>
            <person name="Gill N."/>
            <person name="Kane N.C."/>
            <person name="Bowers J.E."/>
            <person name="Hubner S."/>
            <person name="Bellec A."/>
            <person name="Berard A."/>
            <person name="Berges H."/>
            <person name="Blanchet N."/>
            <person name="Boniface M.C."/>
            <person name="Brunel D."/>
            <person name="Catrice O."/>
            <person name="Chaidir N."/>
            <person name="Claudel C."/>
            <person name="Donnadieu C."/>
            <person name="Faraut T."/>
            <person name="Fievet G."/>
            <person name="Helmstetter N."/>
            <person name="King M."/>
            <person name="Knapp S.J."/>
            <person name="Lai Z."/>
            <person name="Le Paslier M.C."/>
            <person name="Lippi Y."/>
            <person name="Lorenzon L."/>
            <person name="Mandel J.R."/>
            <person name="Marage G."/>
            <person name="Marchand G."/>
            <person name="Marquand E."/>
            <person name="Bret-Mestries E."/>
            <person name="Morien E."/>
            <person name="Nambeesan S."/>
            <person name="Nguyen T."/>
            <person name="Pegot-Espagnet P."/>
            <person name="Pouilly N."/>
            <person name="Raftis F."/>
            <person name="Sallet E."/>
            <person name="Schiex T."/>
            <person name="Thomas J."/>
            <person name="Vandecasteele C."/>
            <person name="Vares D."/>
            <person name="Vear F."/>
            <person name="Vautrin S."/>
            <person name="Crespi M."/>
            <person name="Mangin B."/>
            <person name="Burke J.M."/>
            <person name="Salse J."/>
            <person name="Munos S."/>
            <person name="Vincourt P."/>
            <person name="Rieseberg L.H."/>
            <person name="Langlade N.B."/>
        </authorList>
    </citation>
    <scope>NUCLEOTIDE SEQUENCE</scope>
    <source>
        <tissue evidence="1">Leaves</tissue>
    </source>
</reference>
<organism evidence="1 2">
    <name type="scientific">Helianthus annuus</name>
    <name type="common">Common sunflower</name>
    <dbReference type="NCBI Taxonomy" id="4232"/>
    <lineage>
        <taxon>Eukaryota</taxon>
        <taxon>Viridiplantae</taxon>
        <taxon>Streptophyta</taxon>
        <taxon>Embryophyta</taxon>
        <taxon>Tracheophyta</taxon>
        <taxon>Spermatophyta</taxon>
        <taxon>Magnoliopsida</taxon>
        <taxon>eudicotyledons</taxon>
        <taxon>Gunneridae</taxon>
        <taxon>Pentapetalae</taxon>
        <taxon>asterids</taxon>
        <taxon>campanulids</taxon>
        <taxon>Asterales</taxon>
        <taxon>Asteraceae</taxon>
        <taxon>Asteroideae</taxon>
        <taxon>Heliantheae alliance</taxon>
        <taxon>Heliantheae</taxon>
        <taxon>Helianthus</taxon>
    </lineage>
</organism>
<comment type="caution">
    <text evidence="1">The sequence shown here is derived from an EMBL/GenBank/DDBJ whole genome shotgun (WGS) entry which is preliminary data.</text>
</comment>
<proteinExistence type="predicted"/>
<accession>A0A9K3DRU2</accession>
<evidence type="ECO:0000313" key="2">
    <source>
        <dbReference type="Proteomes" id="UP000215914"/>
    </source>
</evidence>
<dbReference type="Proteomes" id="UP000215914">
    <property type="component" value="Unassembled WGS sequence"/>
</dbReference>
<keyword evidence="2" id="KW-1185">Reference proteome</keyword>
<protein>
    <submittedName>
        <fullName evidence="1">Uncharacterized protein</fullName>
    </submittedName>
</protein>
<dbReference type="Gramene" id="mRNA:HanXRQr2_Chr16g0754121">
    <property type="protein sequence ID" value="CDS:HanXRQr2_Chr16g0754121.1"/>
    <property type="gene ID" value="HanXRQr2_Chr16g0754121"/>
</dbReference>